<proteinExistence type="predicted"/>
<dbReference type="Gene3D" id="3.30.470.20">
    <property type="entry name" value="ATP-grasp fold, B domain"/>
    <property type="match status" value="1"/>
</dbReference>
<comment type="caution">
    <text evidence="6">The sequence shown here is derived from an EMBL/GenBank/DDBJ whole genome shotgun (WGS) entry which is preliminary data.</text>
</comment>
<dbReference type="EMBL" id="JANIID010000016">
    <property type="protein sequence ID" value="MCQ8771836.1"/>
    <property type="molecule type" value="Genomic_DNA"/>
</dbReference>
<reference evidence="6" key="1">
    <citation type="submission" date="2022-06" db="EMBL/GenBank/DDBJ databases">
        <title>WGS of actinobacteria.</title>
        <authorList>
            <person name="Thawai C."/>
        </authorList>
    </citation>
    <scope>NUCLEOTIDE SEQUENCE</scope>
    <source>
        <strain evidence="6">AA8</strain>
    </source>
</reference>
<dbReference type="InterPro" id="IPR011761">
    <property type="entry name" value="ATP-grasp"/>
</dbReference>
<dbReference type="Pfam" id="PF13535">
    <property type="entry name" value="ATP-grasp_4"/>
    <property type="match status" value="1"/>
</dbReference>
<dbReference type="SUPFAM" id="SSF56059">
    <property type="entry name" value="Glutathione synthetase ATP-binding domain-like"/>
    <property type="match status" value="1"/>
</dbReference>
<evidence type="ECO:0000256" key="2">
    <source>
        <dbReference type="ARBA" id="ARBA00022741"/>
    </source>
</evidence>
<keyword evidence="1" id="KW-0436">Ligase</keyword>
<dbReference type="GO" id="GO:0046872">
    <property type="term" value="F:metal ion binding"/>
    <property type="evidence" value="ECO:0007669"/>
    <property type="project" value="InterPro"/>
</dbReference>
<dbReference type="GO" id="GO:0005524">
    <property type="term" value="F:ATP binding"/>
    <property type="evidence" value="ECO:0007669"/>
    <property type="project" value="UniProtKB-UniRule"/>
</dbReference>
<dbReference type="GO" id="GO:0016874">
    <property type="term" value="F:ligase activity"/>
    <property type="evidence" value="ECO:0007669"/>
    <property type="project" value="UniProtKB-KW"/>
</dbReference>
<dbReference type="PROSITE" id="PS50975">
    <property type="entry name" value="ATP_GRASP"/>
    <property type="match status" value="1"/>
</dbReference>
<keyword evidence="3 4" id="KW-0067">ATP-binding</keyword>
<evidence type="ECO:0000259" key="5">
    <source>
        <dbReference type="PROSITE" id="PS50975"/>
    </source>
</evidence>
<keyword evidence="2 4" id="KW-0547">Nucleotide-binding</keyword>
<feature type="domain" description="ATP-grasp" evidence="5">
    <location>
        <begin position="114"/>
        <end position="313"/>
    </location>
</feature>
<dbReference type="Proteomes" id="UP001142374">
    <property type="component" value="Unassembled WGS sequence"/>
</dbReference>
<dbReference type="AlphaFoldDB" id="A0A9X2LIY6"/>
<dbReference type="RefSeq" id="WP_168094817.1">
    <property type="nucleotide sequence ID" value="NZ_JAATER010000306.1"/>
</dbReference>
<keyword evidence="7" id="KW-1185">Reference proteome</keyword>
<gene>
    <name evidence="6" type="ORF">NQU55_18995</name>
</gene>
<name>A0A9X2LIY6_9ACTN</name>
<organism evidence="6 7">
    <name type="scientific">Streptomyces telluris</name>
    <dbReference type="NCBI Taxonomy" id="2720021"/>
    <lineage>
        <taxon>Bacteria</taxon>
        <taxon>Bacillati</taxon>
        <taxon>Actinomycetota</taxon>
        <taxon>Actinomycetes</taxon>
        <taxon>Kitasatosporales</taxon>
        <taxon>Streptomycetaceae</taxon>
        <taxon>Streptomyces</taxon>
    </lineage>
</organism>
<dbReference type="InterPro" id="IPR052032">
    <property type="entry name" value="ATP-dep_AA_Ligase"/>
</dbReference>
<sequence length="424" mass="45144">MSTARTIAVVYDKGAVAPAQFSAGLSGLGELLFLLPDSAHNEEMRPLLEQVGRTLRLTGDPETDIAAVRAENPAAVLTFAESQLTTTSALTSALGLPGHSPETTLMLIDKARQRARLAETGVDRVRSIALTSADEWPRVAAEVGLPAIVKPLRGEGSRGVFVVADPEEVERLVAEVFVTADATGTTVVAEELLQGRTDLDFGDYVSVESLCGPQGITHLAVTGKLPLAPPFRETGYFWPPALPDGLEDEIRTLTGDALRALGVTNGLTHTEVKLTPDGPRIIEVNGRIGGHIHLLGQESSGVDLARVAALLALGEQVRLPPLRPRRVHFVFIGLAPVEPARLVAVHGEDDVRALDGIAGYRGFTRIGEELPGGVNTQILYLVWGSGADHAEMAALYDKTLSALSYDFAFADGTTRRVTPAELLR</sequence>
<evidence type="ECO:0000256" key="3">
    <source>
        <dbReference type="ARBA" id="ARBA00022840"/>
    </source>
</evidence>
<accession>A0A9X2LIY6</accession>
<evidence type="ECO:0000256" key="1">
    <source>
        <dbReference type="ARBA" id="ARBA00022598"/>
    </source>
</evidence>
<dbReference type="PANTHER" id="PTHR43585">
    <property type="entry name" value="FUMIPYRROLE BIOSYNTHESIS PROTEIN C"/>
    <property type="match status" value="1"/>
</dbReference>
<evidence type="ECO:0000256" key="4">
    <source>
        <dbReference type="PROSITE-ProRule" id="PRU00409"/>
    </source>
</evidence>
<evidence type="ECO:0000313" key="6">
    <source>
        <dbReference type="EMBL" id="MCQ8771836.1"/>
    </source>
</evidence>
<dbReference type="PANTHER" id="PTHR43585:SF2">
    <property type="entry name" value="ATP-GRASP ENZYME FSQD"/>
    <property type="match status" value="1"/>
</dbReference>
<protein>
    <submittedName>
        <fullName evidence="6">ATP-grasp domain-containing protein</fullName>
    </submittedName>
</protein>
<evidence type="ECO:0000313" key="7">
    <source>
        <dbReference type="Proteomes" id="UP001142374"/>
    </source>
</evidence>